<name>A0A8S5SQ72_9CAUD</name>
<sequence>MIMERKKSVNDIVAQWERIANNPYAVPTTPFNANRRSRAHAAFNRYYQNMVQIGGFAETKFTRVQYMGI</sequence>
<reference evidence="1" key="1">
    <citation type="journal article" date="2021" name="Proc. Natl. Acad. Sci. U.S.A.">
        <title>A Catalog of Tens of Thousands of Viruses from Human Metagenomes Reveals Hidden Associations with Chronic Diseases.</title>
        <authorList>
            <person name="Tisza M.J."/>
            <person name="Buck C.B."/>
        </authorList>
    </citation>
    <scope>NUCLEOTIDE SEQUENCE</scope>
    <source>
        <strain evidence="1">CtLdn10</strain>
    </source>
</reference>
<organism evidence="1">
    <name type="scientific">Siphoviridae sp. ctLdn10</name>
    <dbReference type="NCBI Taxonomy" id="2827847"/>
    <lineage>
        <taxon>Viruses</taxon>
        <taxon>Duplodnaviria</taxon>
        <taxon>Heunggongvirae</taxon>
        <taxon>Uroviricota</taxon>
        <taxon>Caudoviricetes</taxon>
    </lineage>
</organism>
<proteinExistence type="predicted"/>
<dbReference type="EMBL" id="BK032647">
    <property type="protein sequence ID" value="DAF53110.1"/>
    <property type="molecule type" value="Genomic_DNA"/>
</dbReference>
<accession>A0A8S5SQ72</accession>
<protein>
    <submittedName>
        <fullName evidence="1">Uncharacterized protein</fullName>
    </submittedName>
</protein>
<evidence type="ECO:0000313" key="1">
    <source>
        <dbReference type="EMBL" id="DAF53110.1"/>
    </source>
</evidence>